<sequence length="346" mass="38390">MLEAPARPPPPRPDYRALRGVAHTATCQWTSGIASRGGSDSTLMGDGKVRFDSLYKSQYTGEWASPPNHCHQGLISVVFGDPRCRDAVSEHRHAYSAPHHAPHLCRYDANRAAQQVFQTNIPAGDGRQSFSTTMKEAFQWKDAGPAYASYPDKNMSSILRGDESAQKNKGNMSMSSFYFRELSIKDLKSQKPSSPKSRLAAPLGDRRLGSFSTTQQSDYRQPPQTRRAHVNSADLMKSNIAFNFPDTGISTTTQDMLLPHQLQKHPIPEDLLQKVKHSHLMHPWQGQRWFSTEQREAYTDKGSGACTLVAGGAQLSSVPLGTMKTFRHRPKWPPGSQAHGVLAQSH</sequence>
<evidence type="ECO:0000313" key="2">
    <source>
        <dbReference type="Proteomes" id="UP000827872"/>
    </source>
</evidence>
<accession>A0ACB8F1M8</accession>
<dbReference type="Proteomes" id="UP000827872">
    <property type="component" value="Linkage Group LG05"/>
</dbReference>
<proteinExistence type="predicted"/>
<organism evidence="1 2">
    <name type="scientific">Sphaerodactylus townsendi</name>
    <dbReference type="NCBI Taxonomy" id="933632"/>
    <lineage>
        <taxon>Eukaryota</taxon>
        <taxon>Metazoa</taxon>
        <taxon>Chordata</taxon>
        <taxon>Craniata</taxon>
        <taxon>Vertebrata</taxon>
        <taxon>Euteleostomi</taxon>
        <taxon>Lepidosauria</taxon>
        <taxon>Squamata</taxon>
        <taxon>Bifurcata</taxon>
        <taxon>Gekkota</taxon>
        <taxon>Sphaerodactylidae</taxon>
        <taxon>Sphaerodactylus</taxon>
    </lineage>
</organism>
<evidence type="ECO:0000313" key="1">
    <source>
        <dbReference type="EMBL" id="KAH7998949.1"/>
    </source>
</evidence>
<comment type="caution">
    <text evidence="1">The sequence shown here is derived from an EMBL/GenBank/DDBJ whole genome shotgun (WGS) entry which is preliminary data.</text>
</comment>
<gene>
    <name evidence="1" type="ORF">K3G42_003093</name>
</gene>
<name>A0ACB8F1M8_9SAUR</name>
<dbReference type="EMBL" id="CM037618">
    <property type="protein sequence ID" value="KAH7998949.1"/>
    <property type="molecule type" value="Genomic_DNA"/>
</dbReference>
<protein>
    <submittedName>
        <fullName evidence="1">Uncharacterized protein</fullName>
    </submittedName>
</protein>
<keyword evidence="2" id="KW-1185">Reference proteome</keyword>
<reference evidence="1" key="1">
    <citation type="submission" date="2021-08" db="EMBL/GenBank/DDBJ databases">
        <title>The first chromosome-level gecko genome reveals the dynamic sex chromosomes of Neotropical dwarf geckos (Sphaerodactylidae: Sphaerodactylus).</title>
        <authorList>
            <person name="Pinto B.J."/>
            <person name="Keating S.E."/>
            <person name="Gamble T."/>
        </authorList>
    </citation>
    <scope>NUCLEOTIDE SEQUENCE</scope>
    <source>
        <strain evidence="1">TG3544</strain>
    </source>
</reference>